<dbReference type="RefSeq" id="WP_007506601.1">
    <property type="nucleotide sequence ID" value="NZ_AFCE01000221.1"/>
</dbReference>
<evidence type="ECO:0000256" key="1">
    <source>
        <dbReference type="ARBA" id="ARBA00023015"/>
    </source>
</evidence>
<dbReference type="InterPro" id="IPR051081">
    <property type="entry name" value="HTH_MetalResp_TranReg"/>
</dbReference>
<gene>
    <name evidence="5" type="ORF">CathTA2_0071</name>
</gene>
<dbReference type="PANTHER" id="PTHR33154:SF33">
    <property type="entry name" value="TRANSCRIPTIONAL REPRESSOR SDPR"/>
    <property type="match status" value="1"/>
</dbReference>
<reference evidence="5 6" key="1">
    <citation type="journal article" date="2011" name="J. Bacteriol.">
        <title>Draft genome sequence of the thermoalkaliphilic Caldalkalibacillus thermarum strain TA2.A1.</title>
        <authorList>
            <person name="Kalamorz F."/>
            <person name="Keis S."/>
            <person name="McMillan D.G."/>
            <person name="Olsson K."/>
            <person name="Stanton J.A."/>
            <person name="Stockwell P."/>
            <person name="Black M.A."/>
            <person name="Klingeman D.M."/>
            <person name="Land M.L."/>
            <person name="Han C.S."/>
            <person name="Martin S.L."/>
            <person name="Becher S.A."/>
            <person name="Peddie C.J."/>
            <person name="Morgan H.W."/>
            <person name="Matthies D."/>
            <person name="Preiss L."/>
            <person name="Meier T."/>
            <person name="Brown S.D."/>
            <person name="Cook G.M."/>
        </authorList>
    </citation>
    <scope>NUCLEOTIDE SEQUENCE [LARGE SCALE GENOMIC DNA]</scope>
    <source>
        <strain evidence="5 6">TA2.A1</strain>
    </source>
</reference>
<dbReference type="OrthoDB" id="9790747at2"/>
<evidence type="ECO:0000313" key="6">
    <source>
        <dbReference type="Proteomes" id="UP000010716"/>
    </source>
</evidence>
<dbReference type="PANTHER" id="PTHR33154">
    <property type="entry name" value="TRANSCRIPTIONAL REGULATOR, ARSR FAMILY"/>
    <property type="match status" value="1"/>
</dbReference>
<evidence type="ECO:0000259" key="4">
    <source>
        <dbReference type="PROSITE" id="PS50987"/>
    </source>
</evidence>
<dbReference type="GO" id="GO:0003700">
    <property type="term" value="F:DNA-binding transcription factor activity"/>
    <property type="evidence" value="ECO:0007669"/>
    <property type="project" value="InterPro"/>
</dbReference>
<dbReference type="Gene3D" id="1.10.10.10">
    <property type="entry name" value="Winged helix-like DNA-binding domain superfamily/Winged helix DNA-binding domain"/>
    <property type="match status" value="1"/>
</dbReference>
<dbReference type="CDD" id="cd00090">
    <property type="entry name" value="HTH_ARSR"/>
    <property type="match status" value="1"/>
</dbReference>
<protein>
    <submittedName>
        <fullName evidence="5">Transcriptional regulator, ArsR family</fullName>
    </submittedName>
</protein>
<dbReference type="GO" id="GO:0003677">
    <property type="term" value="F:DNA binding"/>
    <property type="evidence" value="ECO:0007669"/>
    <property type="project" value="UniProtKB-KW"/>
</dbReference>
<evidence type="ECO:0000256" key="2">
    <source>
        <dbReference type="ARBA" id="ARBA00023125"/>
    </source>
</evidence>
<dbReference type="AlphaFoldDB" id="F5LB83"/>
<dbReference type="SMART" id="SM00418">
    <property type="entry name" value="HTH_ARSR"/>
    <property type="match status" value="1"/>
</dbReference>
<dbReference type="PROSITE" id="PS50987">
    <property type="entry name" value="HTH_ARSR_2"/>
    <property type="match status" value="1"/>
</dbReference>
<keyword evidence="2" id="KW-0238">DNA-binding</keyword>
<proteinExistence type="predicted"/>
<dbReference type="InterPro" id="IPR036388">
    <property type="entry name" value="WH-like_DNA-bd_sf"/>
</dbReference>
<dbReference type="InterPro" id="IPR001845">
    <property type="entry name" value="HTH_ArsR_DNA-bd_dom"/>
</dbReference>
<sequence length="105" mass="12266">MELLEVFKALSNETRLQILQWLKNPEVHFPKPPNANIREDGVCVSDIQKKVGMSQSTVSLYLSMLQNAGLIKAKRIGQWTYYKRDEENIKKNDRIVIQRLIKNPR</sequence>
<comment type="caution">
    <text evidence="5">The sequence shown here is derived from an EMBL/GenBank/DDBJ whole genome shotgun (WGS) entry which is preliminary data.</text>
</comment>
<name>F5LB83_CALTT</name>
<dbReference type="Proteomes" id="UP000010716">
    <property type="component" value="Unassembled WGS sequence"/>
</dbReference>
<feature type="domain" description="HTH arsR-type" evidence="4">
    <location>
        <begin position="1"/>
        <end position="104"/>
    </location>
</feature>
<dbReference type="EMBL" id="AFCE01000221">
    <property type="protein sequence ID" value="EGL81401.1"/>
    <property type="molecule type" value="Genomic_DNA"/>
</dbReference>
<accession>F5LB83</accession>
<evidence type="ECO:0000313" key="5">
    <source>
        <dbReference type="EMBL" id="EGL81401.1"/>
    </source>
</evidence>
<dbReference type="SUPFAM" id="SSF46785">
    <property type="entry name" value="Winged helix' DNA-binding domain"/>
    <property type="match status" value="1"/>
</dbReference>
<dbReference type="eggNOG" id="COG0640">
    <property type="taxonomic scope" value="Bacteria"/>
</dbReference>
<keyword evidence="1" id="KW-0805">Transcription regulation</keyword>
<dbReference type="InterPro" id="IPR011991">
    <property type="entry name" value="ArsR-like_HTH"/>
</dbReference>
<keyword evidence="3" id="KW-0804">Transcription</keyword>
<organism evidence="5 6">
    <name type="scientific">Caldalkalibacillus thermarum (strain TA2.A1)</name>
    <dbReference type="NCBI Taxonomy" id="986075"/>
    <lineage>
        <taxon>Bacteria</taxon>
        <taxon>Bacillati</taxon>
        <taxon>Bacillota</taxon>
        <taxon>Bacilli</taxon>
        <taxon>Bacillales</taxon>
        <taxon>Bacillaceae</taxon>
        <taxon>Caldalkalibacillus</taxon>
    </lineage>
</organism>
<dbReference type="InterPro" id="IPR036390">
    <property type="entry name" value="WH_DNA-bd_sf"/>
</dbReference>
<evidence type="ECO:0000256" key="3">
    <source>
        <dbReference type="ARBA" id="ARBA00023163"/>
    </source>
</evidence>
<dbReference type="Pfam" id="PF01022">
    <property type="entry name" value="HTH_5"/>
    <property type="match status" value="1"/>
</dbReference>